<dbReference type="InterPro" id="IPR000873">
    <property type="entry name" value="AMP-dep_synth/lig_dom"/>
</dbReference>
<feature type="domain" description="AMP-dependent synthetase/ligase" evidence="23">
    <location>
        <begin position="95"/>
        <end position="454"/>
    </location>
</feature>
<name>A0A914WZ87_9BILA</name>
<comment type="catalytic activity">
    <reaction evidence="15">
        <text>a very long-chain fatty acid + ATP + CoA = a very long-chain fatty acyl-CoA + AMP + diphosphate</text>
        <dbReference type="Rhea" id="RHEA:54536"/>
        <dbReference type="ChEBI" id="CHEBI:30616"/>
        <dbReference type="ChEBI" id="CHEBI:33019"/>
        <dbReference type="ChEBI" id="CHEBI:57287"/>
        <dbReference type="ChEBI" id="CHEBI:58950"/>
        <dbReference type="ChEBI" id="CHEBI:138261"/>
        <dbReference type="ChEBI" id="CHEBI:456215"/>
    </reaction>
    <physiologicalReaction direction="left-to-right" evidence="15">
        <dbReference type="Rhea" id="RHEA:54537"/>
    </physiologicalReaction>
</comment>
<comment type="subcellular location">
    <subcellularLocation>
        <location evidence="1">Cell membrane</location>
        <topology evidence="1">Multi-pass membrane protein</topology>
    </subcellularLocation>
    <subcellularLocation>
        <location evidence="17">Peroxisome membrane</location>
    </subcellularLocation>
</comment>
<keyword evidence="3" id="KW-0813">Transport</keyword>
<dbReference type="InterPro" id="IPR020845">
    <property type="entry name" value="AMP-binding_CS"/>
</dbReference>
<protein>
    <recommendedName>
        <fullName evidence="20">Very long-chain fatty acid transport protein</fullName>
        <ecNumber evidence="14">6.2.1.3</ecNumber>
    </recommendedName>
    <alternativeName>
        <fullName evidence="16">Long-chain-fatty-acid--CoA ligase</fullName>
    </alternativeName>
    <alternativeName>
        <fullName evidence="21">Very-long-chain acyl-CoA synthetase</fullName>
    </alternativeName>
</protein>
<keyword evidence="9" id="KW-0067">ATP-binding</keyword>
<evidence type="ECO:0000256" key="11">
    <source>
        <dbReference type="ARBA" id="ARBA00023055"/>
    </source>
</evidence>
<keyword evidence="6 22" id="KW-0812">Transmembrane</keyword>
<sequence>MRALDVQELLVNNRPILELMVLWATIATVGKPWLYVAVGVWLLYKCVTQRAFLCRTIQTLPRDFNGIKLLVSLRLHILYQYRHNWPLHYYYLEIVKKYPDKVAFIDIKRNQSWTFTEFNQLANQFAHYFTAKGLKQGDVVALYMEQSPEFVAAWMGLSKVGIITAWINYNLKHEPLAHCINTAQSTAIVCSPSLHNAIREAVKNEQLPSTIPIYVYGQADDDTSAGDLSKELHQMSKDEPPKNASVDFKSDLCYIYTSGTTGMPKAAVMKHYRIYWIAFAGGRSFDIRSTDRLYITMPLYHTSAGILGVGQTITKGATSVIREKFSASNFWKDCVKHDCTVGQYIGEICRYLLAQPPVPEEKTHRVRVMVGNGLRPVIWSQFVERFRIQRIGEFYGSTEGTSNIINTNNYVGACGFFPIHPVFALWNPLRLVKVDMETGEIVRNKNGLCIPCQPGETGEMISSIRRRDPLFDFVGYVNKQDTSKKVIRDVFKKGDEAFTSGDILTWDENGYLFFKDRRGDSYRWKGENVSTTEVECILQPLMCVSDATVFGVEIPGMEGRAGMAAIARSDKAPENAKEFLKDVGQRLCSSLPSYAVPIFIRLCKEVDKTGTFKLQKSKVQRQGFSILQCGGDELFYFDTTEKVYQPLTAAMEEDIRSGKYKRF</sequence>
<evidence type="ECO:0000256" key="8">
    <source>
        <dbReference type="ARBA" id="ARBA00022832"/>
    </source>
</evidence>
<dbReference type="PROSITE" id="PS00455">
    <property type="entry name" value="AMP_BINDING"/>
    <property type="match status" value="1"/>
</dbReference>
<evidence type="ECO:0000256" key="15">
    <source>
        <dbReference type="ARBA" id="ARBA00036527"/>
    </source>
</evidence>
<evidence type="ECO:0000256" key="20">
    <source>
        <dbReference type="ARBA" id="ARBA00068795"/>
    </source>
</evidence>
<keyword evidence="25" id="KW-1185">Reference proteome</keyword>
<reference evidence="26" key="1">
    <citation type="submission" date="2022-11" db="UniProtKB">
        <authorList>
            <consortium name="WormBaseParasite"/>
        </authorList>
    </citation>
    <scope>IDENTIFICATION</scope>
</reference>
<dbReference type="PANTHER" id="PTHR43107">
    <property type="entry name" value="LONG-CHAIN FATTY ACID TRANSPORT PROTEIN"/>
    <property type="match status" value="1"/>
</dbReference>
<dbReference type="GO" id="GO:0005524">
    <property type="term" value="F:ATP binding"/>
    <property type="evidence" value="ECO:0007669"/>
    <property type="project" value="UniProtKB-KW"/>
</dbReference>
<keyword evidence="11" id="KW-0445">Lipid transport</keyword>
<evidence type="ECO:0000256" key="13">
    <source>
        <dbReference type="ARBA" id="ARBA00023140"/>
    </source>
</evidence>
<evidence type="ECO:0000256" key="21">
    <source>
        <dbReference type="ARBA" id="ARBA00078285"/>
    </source>
</evidence>
<keyword evidence="7" id="KW-0547">Nucleotide-binding</keyword>
<dbReference type="NCBIfam" id="NF006134">
    <property type="entry name" value="PRK08279.1"/>
    <property type="match status" value="1"/>
</dbReference>
<evidence type="ECO:0000256" key="3">
    <source>
        <dbReference type="ARBA" id="ARBA00022448"/>
    </source>
</evidence>
<evidence type="ECO:0000259" key="23">
    <source>
        <dbReference type="Pfam" id="PF00501"/>
    </source>
</evidence>
<dbReference type="FunFam" id="3.30.300.30:FF:000002">
    <property type="entry name" value="Long-chain fatty acid transport protein 1"/>
    <property type="match status" value="1"/>
</dbReference>
<dbReference type="Gene3D" id="3.40.50.12780">
    <property type="entry name" value="N-terminal domain of ligase-like"/>
    <property type="match status" value="1"/>
</dbReference>
<evidence type="ECO:0000256" key="9">
    <source>
        <dbReference type="ARBA" id="ARBA00022840"/>
    </source>
</evidence>
<dbReference type="InterPro" id="IPR025110">
    <property type="entry name" value="AMP-bd_C"/>
</dbReference>
<dbReference type="GO" id="GO:0004467">
    <property type="term" value="F:long-chain fatty acid-CoA ligase activity"/>
    <property type="evidence" value="ECO:0007669"/>
    <property type="project" value="UniProtKB-EC"/>
</dbReference>
<accession>A0A914WZ87</accession>
<evidence type="ECO:0000259" key="24">
    <source>
        <dbReference type="Pfam" id="PF13193"/>
    </source>
</evidence>
<comment type="similarity">
    <text evidence="2">Belongs to the ATP-dependent AMP-binding enzyme family.</text>
</comment>
<evidence type="ECO:0000256" key="2">
    <source>
        <dbReference type="ARBA" id="ARBA00006432"/>
    </source>
</evidence>
<comment type="catalytic activity">
    <reaction evidence="18">
        <text>tetracosanoate + ATP + CoA = tetracosanoyl-CoA + AMP + diphosphate</text>
        <dbReference type="Rhea" id="RHEA:33639"/>
        <dbReference type="ChEBI" id="CHEBI:30616"/>
        <dbReference type="ChEBI" id="CHEBI:31014"/>
        <dbReference type="ChEBI" id="CHEBI:33019"/>
        <dbReference type="ChEBI" id="CHEBI:57287"/>
        <dbReference type="ChEBI" id="CHEBI:65052"/>
        <dbReference type="ChEBI" id="CHEBI:456215"/>
    </reaction>
    <physiologicalReaction direction="left-to-right" evidence="18">
        <dbReference type="Rhea" id="RHEA:33640"/>
    </physiologicalReaction>
</comment>
<keyword evidence="5" id="KW-0436">Ligase</keyword>
<keyword evidence="10 22" id="KW-1133">Transmembrane helix</keyword>
<dbReference type="Pfam" id="PF00501">
    <property type="entry name" value="AMP-binding"/>
    <property type="match status" value="1"/>
</dbReference>
<evidence type="ECO:0000256" key="17">
    <source>
        <dbReference type="ARBA" id="ARBA00046271"/>
    </source>
</evidence>
<evidence type="ECO:0000256" key="7">
    <source>
        <dbReference type="ARBA" id="ARBA00022741"/>
    </source>
</evidence>
<keyword evidence="12 22" id="KW-0472">Membrane</keyword>
<dbReference type="InterPro" id="IPR045851">
    <property type="entry name" value="AMP-bd_C_sf"/>
</dbReference>
<dbReference type="GO" id="GO:0005789">
    <property type="term" value="C:endoplasmic reticulum membrane"/>
    <property type="evidence" value="ECO:0007669"/>
    <property type="project" value="TreeGrafter"/>
</dbReference>
<evidence type="ECO:0000256" key="19">
    <source>
        <dbReference type="ARBA" id="ARBA00060276"/>
    </source>
</evidence>
<evidence type="ECO:0000256" key="6">
    <source>
        <dbReference type="ARBA" id="ARBA00022692"/>
    </source>
</evidence>
<evidence type="ECO:0000256" key="14">
    <source>
        <dbReference type="ARBA" id="ARBA00026121"/>
    </source>
</evidence>
<dbReference type="EC" id="6.2.1.3" evidence="14"/>
<keyword evidence="4" id="KW-1003">Cell membrane</keyword>
<organism evidence="25 26">
    <name type="scientific">Plectus sambesii</name>
    <dbReference type="NCBI Taxonomy" id="2011161"/>
    <lineage>
        <taxon>Eukaryota</taxon>
        <taxon>Metazoa</taxon>
        <taxon>Ecdysozoa</taxon>
        <taxon>Nematoda</taxon>
        <taxon>Chromadorea</taxon>
        <taxon>Plectida</taxon>
        <taxon>Plectina</taxon>
        <taxon>Plectoidea</taxon>
        <taxon>Plectidae</taxon>
        <taxon>Plectus</taxon>
    </lineage>
</organism>
<dbReference type="GO" id="GO:0044539">
    <property type="term" value="P:long-chain fatty acid import into cell"/>
    <property type="evidence" value="ECO:0007669"/>
    <property type="project" value="TreeGrafter"/>
</dbReference>
<evidence type="ECO:0000313" key="25">
    <source>
        <dbReference type="Proteomes" id="UP000887566"/>
    </source>
</evidence>
<dbReference type="AlphaFoldDB" id="A0A914WZ87"/>
<keyword evidence="13" id="KW-0576">Peroxisome</keyword>
<keyword evidence="8" id="KW-0276">Fatty acid metabolism</keyword>
<evidence type="ECO:0000256" key="4">
    <source>
        <dbReference type="ARBA" id="ARBA00022475"/>
    </source>
</evidence>
<dbReference type="InterPro" id="IPR042099">
    <property type="entry name" value="ANL_N_sf"/>
</dbReference>
<comment type="function">
    <text evidence="19">Acyl-CoA synthetase required for both the import of long chain fatty acids (LCFAs) (C14-C18) and the activation very long chain fatty acids (VLCFAs) (C20-C26) by esterification of the fatty acids into metabolically active CoA-thioesters for subsequent degradation or incorporation into phospholipids. The transport and fatty acyl-CoA synthetase activities are genetically separable and are thus independent activities. Esterifies VLCFAs in the peroxisome matrix. The VLCFAs are actively transported into peroxisomes by a PXA1-PXA2 heterodimeric transporter in the peroxisomal membrane.</text>
</comment>
<feature type="transmembrane region" description="Helical" evidence="22">
    <location>
        <begin position="21"/>
        <end position="44"/>
    </location>
</feature>
<feature type="domain" description="AMP-binding enzyme C-terminal" evidence="24">
    <location>
        <begin position="533"/>
        <end position="613"/>
    </location>
</feature>
<proteinExistence type="inferred from homology"/>
<evidence type="ECO:0000256" key="16">
    <source>
        <dbReference type="ARBA" id="ARBA00041297"/>
    </source>
</evidence>
<evidence type="ECO:0000256" key="1">
    <source>
        <dbReference type="ARBA" id="ARBA00004651"/>
    </source>
</evidence>
<dbReference type="PANTHER" id="PTHR43107:SF24">
    <property type="entry name" value="AMP-BINDING DOMAIN-CONTAINING PROTEIN"/>
    <property type="match status" value="1"/>
</dbReference>
<keyword evidence="8" id="KW-0443">Lipid metabolism</keyword>
<dbReference type="Gene3D" id="3.30.300.30">
    <property type="match status" value="1"/>
</dbReference>
<dbReference type="Pfam" id="PF13193">
    <property type="entry name" value="AMP-binding_C"/>
    <property type="match status" value="1"/>
</dbReference>
<dbReference type="GO" id="GO:0005886">
    <property type="term" value="C:plasma membrane"/>
    <property type="evidence" value="ECO:0007669"/>
    <property type="project" value="UniProtKB-SubCell"/>
</dbReference>
<dbReference type="GO" id="GO:0005324">
    <property type="term" value="F:long-chain fatty acid transmembrane transporter activity"/>
    <property type="evidence" value="ECO:0007669"/>
    <property type="project" value="TreeGrafter"/>
</dbReference>
<dbReference type="SUPFAM" id="SSF56801">
    <property type="entry name" value="Acetyl-CoA synthetase-like"/>
    <property type="match status" value="1"/>
</dbReference>
<dbReference type="WBParaSite" id="PSAMB.scaffold537size47759.g6932.t1">
    <property type="protein sequence ID" value="PSAMB.scaffold537size47759.g6932.t1"/>
    <property type="gene ID" value="PSAMB.scaffold537size47759.g6932"/>
</dbReference>
<evidence type="ECO:0000256" key="18">
    <source>
        <dbReference type="ARBA" id="ARBA00048666"/>
    </source>
</evidence>
<evidence type="ECO:0000256" key="5">
    <source>
        <dbReference type="ARBA" id="ARBA00022598"/>
    </source>
</evidence>
<dbReference type="GO" id="GO:0005778">
    <property type="term" value="C:peroxisomal membrane"/>
    <property type="evidence" value="ECO:0007669"/>
    <property type="project" value="UniProtKB-SubCell"/>
</dbReference>
<dbReference type="Proteomes" id="UP000887566">
    <property type="component" value="Unplaced"/>
</dbReference>
<evidence type="ECO:0000313" key="26">
    <source>
        <dbReference type="WBParaSite" id="PSAMB.scaffold537size47759.g6932.t1"/>
    </source>
</evidence>
<dbReference type="FunFam" id="3.40.50.12780:FF:000019">
    <property type="entry name" value="Long-chain fatty acid transporter"/>
    <property type="match status" value="1"/>
</dbReference>
<evidence type="ECO:0000256" key="12">
    <source>
        <dbReference type="ARBA" id="ARBA00023136"/>
    </source>
</evidence>
<evidence type="ECO:0000256" key="10">
    <source>
        <dbReference type="ARBA" id="ARBA00022989"/>
    </source>
</evidence>
<evidence type="ECO:0000256" key="22">
    <source>
        <dbReference type="SAM" id="Phobius"/>
    </source>
</evidence>